<organism evidence="2 3">
    <name type="scientific">Streptomyces antibioticus</name>
    <dbReference type="NCBI Taxonomy" id="1890"/>
    <lineage>
        <taxon>Bacteria</taxon>
        <taxon>Bacillati</taxon>
        <taxon>Actinomycetota</taxon>
        <taxon>Actinomycetes</taxon>
        <taxon>Kitasatosporales</taxon>
        <taxon>Streptomycetaceae</taxon>
        <taxon>Streptomyces</taxon>
    </lineage>
</organism>
<gene>
    <name evidence="2" type="ORF">AFM16_20630</name>
</gene>
<accession>A0ABX3LHB4</accession>
<feature type="region of interest" description="Disordered" evidence="1">
    <location>
        <begin position="41"/>
        <end position="60"/>
    </location>
</feature>
<keyword evidence="3" id="KW-1185">Reference proteome</keyword>
<evidence type="ECO:0000256" key="1">
    <source>
        <dbReference type="SAM" id="MobiDB-lite"/>
    </source>
</evidence>
<evidence type="ECO:0000313" key="3">
    <source>
        <dbReference type="Proteomes" id="UP000190306"/>
    </source>
</evidence>
<protein>
    <submittedName>
        <fullName evidence="2">Uncharacterized protein</fullName>
    </submittedName>
</protein>
<evidence type="ECO:0000313" key="2">
    <source>
        <dbReference type="EMBL" id="OOQ50279.1"/>
    </source>
</evidence>
<comment type="caution">
    <text evidence="2">The sequence shown here is derived from an EMBL/GenBank/DDBJ whole genome shotgun (WGS) entry which is preliminary data.</text>
</comment>
<proteinExistence type="predicted"/>
<sequence>MEVGAIWCAVLGEREEVAARVLSPAALASIMISPPRLRTSMRASSSQVKTRVTPSVTTFT</sequence>
<name>A0ABX3LHB4_STRAT</name>
<dbReference type="Proteomes" id="UP000190306">
    <property type="component" value="Chromosome"/>
</dbReference>
<dbReference type="EMBL" id="LHQL01000010">
    <property type="protein sequence ID" value="OOQ50279.1"/>
    <property type="molecule type" value="Genomic_DNA"/>
</dbReference>
<reference evidence="2 3" key="1">
    <citation type="submission" date="2015-07" db="EMBL/GenBank/DDBJ databases">
        <title>Draft Genome Sequence of Streptomyces antibioticus, IMRU 3720 reveals insights in the evolution of actinomycin biosynthetic gene clusters in Streptomyces.</title>
        <authorList>
            <person name="Crnovcic I."/>
            <person name="Ruckert C."/>
            <person name="Kalinowksi J."/>
            <person name="Keller U."/>
        </authorList>
    </citation>
    <scope>NUCLEOTIDE SEQUENCE [LARGE SCALE GENOMIC DNA]</scope>
    <source>
        <strain evidence="2 3">DSM 41481</strain>
    </source>
</reference>